<evidence type="ECO:0000313" key="1">
    <source>
        <dbReference type="EMBL" id="MDN7125200.1"/>
    </source>
</evidence>
<gene>
    <name evidence="1" type="ORF">J6I90_09935</name>
</gene>
<reference evidence="1 2" key="1">
    <citation type="submission" date="2021-03" db="EMBL/GenBank/DDBJ databases">
        <title>Pseudidiomarina terrestris, a new bacterium isolated from saline soil.</title>
        <authorList>
            <person name="Galisteo C."/>
            <person name="De La Haba R."/>
            <person name="Sanchez-Porro C."/>
            <person name="Ventosa A."/>
        </authorList>
    </citation>
    <scope>NUCLEOTIDE SEQUENCE [LARGE SCALE GENOMIC DNA]</scope>
    <source>
        <strain evidence="1 2">1APP75-32.1</strain>
    </source>
</reference>
<evidence type="ECO:0000313" key="2">
    <source>
        <dbReference type="Proteomes" id="UP001169492"/>
    </source>
</evidence>
<organism evidence="1 2">
    <name type="scientific">Pseudidiomarina terrestris</name>
    <dbReference type="NCBI Taxonomy" id="2820060"/>
    <lineage>
        <taxon>Bacteria</taxon>
        <taxon>Pseudomonadati</taxon>
        <taxon>Pseudomonadota</taxon>
        <taxon>Gammaproteobacteria</taxon>
        <taxon>Alteromonadales</taxon>
        <taxon>Idiomarinaceae</taxon>
        <taxon>Pseudidiomarina</taxon>
    </lineage>
</organism>
<dbReference type="RefSeq" id="WP_301774876.1">
    <property type="nucleotide sequence ID" value="NZ_JAGGJB010000005.1"/>
</dbReference>
<dbReference type="Proteomes" id="UP001169492">
    <property type="component" value="Unassembled WGS sequence"/>
</dbReference>
<name>A0AAW7R3G7_9GAMM</name>
<proteinExistence type="predicted"/>
<sequence>MSRYALVFTGFQNMLKTPYLKGSVRNAAFISYHKKPLNGHAYLTRYLTRTLTLSLPSGTLQQTLSHTHQDEAHQYLNQST</sequence>
<comment type="caution">
    <text evidence="1">The sequence shown here is derived from an EMBL/GenBank/DDBJ whole genome shotgun (WGS) entry which is preliminary data.</text>
</comment>
<dbReference type="AlphaFoldDB" id="A0AAW7R3G7"/>
<dbReference type="EMBL" id="JAGGJB010000005">
    <property type="protein sequence ID" value="MDN7125200.1"/>
    <property type="molecule type" value="Genomic_DNA"/>
</dbReference>
<accession>A0AAW7R3G7</accession>
<protein>
    <submittedName>
        <fullName evidence="1">Uncharacterized protein</fullName>
    </submittedName>
</protein>